<evidence type="ECO:0000256" key="1">
    <source>
        <dbReference type="ARBA" id="ARBA00004141"/>
    </source>
</evidence>
<dbReference type="GO" id="GO:0022857">
    <property type="term" value="F:transmembrane transporter activity"/>
    <property type="evidence" value="ECO:0007669"/>
    <property type="project" value="TreeGrafter"/>
</dbReference>
<feature type="transmembrane region" description="Helical" evidence="5">
    <location>
        <begin position="151"/>
        <end position="174"/>
    </location>
</feature>
<accession>A0AAJ8M1V0</accession>
<dbReference type="AlphaFoldDB" id="A0AAJ8M1V0"/>
<name>A0AAJ8M1V0_9TREE</name>
<reference evidence="6" key="1">
    <citation type="submission" date="2016-06" db="EMBL/GenBank/DDBJ databases">
        <authorList>
            <person name="Cuomo C."/>
            <person name="Litvintseva A."/>
            <person name="Heitman J."/>
            <person name="Chen Y."/>
            <person name="Sun S."/>
            <person name="Springer D."/>
            <person name="Dromer F."/>
            <person name="Young S."/>
            <person name="Zeng Q."/>
            <person name="Chapman S."/>
            <person name="Gujja S."/>
            <person name="Saif S."/>
            <person name="Birren B."/>
        </authorList>
    </citation>
    <scope>NUCLEOTIDE SEQUENCE</scope>
    <source>
        <strain evidence="6">CBS 7841</strain>
    </source>
</reference>
<evidence type="ECO:0000256" key="3">
    <source>
        <dbReference type="ARBA" id="ARBA00022989"/>
    </source>
</evidence>
<evidence type="ECO:0000313" key="7">
    <source>
        <dbReference type="Proteomes" id="UP000094043"/>
    </source>
</evidence>
<gene>
    <name evidence="6" type="ORF">L203_103190</name>
</gene>
<dbReference type="RefSeq" id="XP_066068692.1">
    <property type="nucleotide sequence ID" value="XM_066212595.1"/>
</dbReference>
<evidence type="ECO:0000256" key="2">
    <source>
        <dbReference type="ARBA" id="ARBA00022692"/>
    </source>
</evidence>
<dbReference type="EMBL" id="CP143786">
    <property type="protein sequence ID" value="WVN87992.1"/>
    <property type="molecule type" value="Genomic_DNA"/>
</dbReference>
<proteinExistence type="predicted"/>
<evidence type="ECO:0000256" key="4">
    <source>
        <dbReference type="ARBA" id="ARBA00023136"/>
    </source>
</evidence>
<feature type="transmembrane region" description="Helical" evidence="5">
    <location>
        <begin position="34"/>
        <end position="54"/>
    </location>
</feature>
<feature type="transmembrane region" description="Helical" evidence="5">
    <location>
        <begin position="116"/>
        <end position="139"/>
    </location>
</feature>
<keyword evidence="4 5" id="KW-0472">Membrane</keyword>
<keyword evidence="7" id="KW-1185">Reference proteome</keyword>
<protein>
    <submittedName>
        <fullName evidence="6">Uncharacterized protein</fullName>
    </submittedName>
</protein>
<dbReference type="PANTHER" id="PTHR23501:SF58">
    <property type="entry name" value="LOW AFFINITY HEME TRANSPORTER STR3"/>
    <property type="match status" value="1"/>
</dbReference>
<dbReference type="KEGG" id="cdep:91087401"/>
<evidence type="ECO:0000313" key="6">
    <source>
        <dbReference type="EMBL" id="WVN87992.1"/>
    </source>
</evidence>
<evidence type="ECO:0000256" key="5">
    <source>
        <dbReference type="SAM" id="Phobius"/>
    </source>
</evidence>
<keyword evidence="2 5" id="KW-0812">Transmembrane</keyword>
<dbReference type="Proteomes" id="UP000094043">
    <property type="component" value="Chromosome 3"/>
</dbReference>
<organism evidence="6 7">
    <name type="scientific">Cryptococcus depauperatus CBS 7841</name>
    <dbReference type="NCBI Taxonomy" id="1295531"/>
    <lineage>
        <taxon>Eukaryota</taxon>
        <taxon>Fungi</taxon>
        <taxon>Dikarya</taxon>
        <taxon>Basidiomycota</taxon>
        <taxon>Agaricomycotina</taxon>
        <taxon>Tremellomycetes</taxon>
        <taxon>Tremellales</taxon>
        <taxon>Cryptococcaceae</taxon>
        <taxon>Cryptococcus</taxon>
    </lineage>
</organism>
<sequence length="287" mass="31080">MDASGPILLALLGLCCSFRSPSTRLPTIKWKNSSIITMFVVGGLLMIVFSVWDIKYASHLHMPKRVFNRSLICSHIGPIRTTNTGSRFSLLVCASLVLLRDSYKNSLTGTNNSSDAMLVMGSAMISMGGACSVVGSQVATRASVPHADMALAMALLALWTHIGGVIGSAIPAAIRTDQLSKHLHATQINAIYGSITKAGALTEHRDLVQKTYLDTAWYLEVPTLSLCVVPLTAGLYTSSFFLGDSHNAIGVDKNDIMMSPEKTKEDTIKEKAKLTQNRKRMENVLHT</sequence>
<reference evidence="6" key="2">
    <citation type="journal article" date="2022" name="Elife">
        <title>Obligate sexual reproduction of a homothallic fungus closely related to the Cryptococcus pathogenic species complex.</title>
        <authorList>
            <person name="Passer A.R."/>
            <person name="Clancey S.A."/>
            <person name="Shea T."/>
            <person name="David-Palma M."/>
            <person name="Averette A.F."/>
            <person name="Boekhout T."/>
            <person name="Porcel B.M."/>
            <person name="Nowrousian M."/>
            <person name="Cuomo C.A."/>
            <person name="Sun S."/>
            <person name="Heitman J."/>
            <person name="Coelho M.A."/>
        </authorList>
    </citation>
    <scope>NUCLEOTIDE SEQUENCE</scope>
    <source>
        <strain evidence="6">CBS 7841</strain>
    </source>
</reference>
<dbReference type="PANTHER" id="PTHR23501">
    <property type="entry name" value="MAJOR FACILITATOR SUPERFAMILY"/>
    <property type="match status" value="1"/>
</dbReference>
<comment type="subcellular location">
    <subcellularLocation>
        <location evidence="1">Membrane</location>
        <topology evidence="1">Multi-pass membrane protein</topology>
    </subcellularLocation>
</comment>
<keyword evidence="3 5" id="KW-1133">Transmembrane helix</keyword>
<dbReference type="GO" id="GO:0005886">
    <property type="term" value="C:plasma membrane"/>
    <property type="evidence" value="ECO:0007669"/>
    <property type="project" value="TreeGrafter"/>
</dbReference>
<dbReference type="GeneID" id="91087401"/>
<reference evidence="6" key="3">
    <citation type="submission" date="2024-01" db="EMBL/GenBank/DDBJ databases">
        <authorList>
            <person name="Coelho M.A."/>
            <person name="David-Palma M."/>
            <person name="Shea T."/>
            <person name="Sun S."/>
            <person name="Cuomo C.A."/>
            <person name="Heitman J."/>
        </authorList>
    </citation>
    <scope>NUCLEOTIDE SEQUENCE</scope>
    <source>
        <strain evidence="6">CBS 7841</strain>
    </source>
</reference>